<comment type="caution">
    <text evidence="2">The sequence shown here is derived from an EMBL/GenBank/DDBJ whole genome shotgun (WGS) entry which is preliminary data.</text>
</comment>
<proteinExistence type="predicted"/>
<protein>
    <submittedName>
        <fullName evidence="2">Uncharacterized protein</fullName>
    </submittedName>
</protein>
<evidence type="ECO:0000313" key="2">
    <source>
        <dbReference type="EMBL" id="MBV3407298.1"/>
    </source>
</evidence>
<evidence type="ECO:0000313" key="3">
    <source>
        <dbReference type="Proteomes" id="UP001196316"/>
    </source>
</evidence>
<feature type="compositionally biased region" description="Basic and acidic residues" evidence="1">
    <location>
        <begin position="210"/>
        <end position="223"/>
    </location>
</feature>
<dbReference type="RefSeq" id="WP_217326117.1">
    <property type="nucleotide sequence ID" value="NZ_JAHOEK010000005.1"/>
</dbReference>
<accession>A0AAW4N567</accession>
<dbReference type="EMBL" id="JAHOEP010000005">
    <property type="protein sequence ID" value="MBV3407298.1"/>
    <property type="molecule type" value="Genomic_DNA"/>
</dbReference>
<reference evidence="2" key="1">
    <citation type="submission" date="2021-06" db="EMBL/GenBank/DDBJ databases">
        <title>Collection of gut derived symbiotic bacterial strains cultured from healthy donors.</title>
        <authorList>
            <person name="Lin H."/>
            <person name="Littmann E."/>
            <person name="Pamer E.G."/>
        </authorList>
    </citation>
    <scope>NUCLEOTIDE SEQUENCE</scope>
    <source>
        <strain evidence="2">MSK.21.60</strain>
    </source>
</reference>
<dbReference type="Proteomes" id="UP001196316">
    <property type="component" value="Unassembled WGS sequence"/>
</dbReference>
<evidence type="ECO:0000256" key="1">
    <source>
        <dbReference type="SAM" id="MobiDB-lite"/>
    </source>
</evidence>
<feature type="region of interest" description="Disordered" evidence="1">
    <location>
        <begin position="209"/>
        <end position="230"/>
    </location>
</feature>
<name>A0AAW4N567_9BACT</name>
<gene>
    <name evidence="2" type="ORF">KSW80_02555</name>
</gene>
<dbReference type="AlphaFoldDB" id="A0AAW4N567"/>
<sequence>MGWLSSLVTKVVPKVWKAGVQTTSSLWRAGSSVVGAGSKVVSAVSHNPKTAAVVGVTTYAGWKKLGTNDSMGTAVGKTLREGVDGSGDFTHDMVNGFTGKNTVEEVKDTTKSVLDGLKDTASETKGILGTLADTLQGISKFLGNMFGGDGMGMFSNFFSNLGNGKVSGLGIGALIASAYMIFGRTGLLGKIGGALMAMMMIGNNSSKQAQVKEENLEKQETQEKQNSIHR</sequence>
<organism evidence="2 3">
    <name type="scientific">Segatella copri</name>
    <dbReference type="NCBI Taxonomy" id="165179"/>
    <lineage>
        <taxon>Bacteria</taxon>
        <taxon>Pseudomonadati</taxon>
        <taxon>Bacteroidota</taxon>
        <taxon>Bacteroidia</taxon>
        <taxon>Bacteroidales</taxon>
        <taxon>Prevotellaceae</taxon>
        <taxon>Segatella</taxon>
    </lineage>
</organism>